<protein>
    <submittedName>
        <fullName evidence="2">Uncharacterized protein</fullName>
    </submittedName>
</protein>
<gene>
    <name evidence="2" type="ORF">OP8BY_0457</name>
</gene>
<evidence type="ECO:0000313" key="3">
    <source>
        <dbReference type="Proteomes" id="UP000257323"/>
    </source>
</evidence>
<sequence>MVNKTSRLSLKNFGITPSFLCSFSFKYSGFFFLLKSIFSKKKSQ</sequence>
<organism evidence="2 3">
    <name type="scientific">Candidatus Saccharicenans subterraneus</name>
    <dbReference type="NCBI Taxonomy" id="2508984"/>
    <lineage>
        <taxon>Bacteria</taxon>
        <taxon>Candidatus Aminicenantota</taxon>
        <taxon>Candidatus Aminicenantia</taxon>
        <taxon>Candidatus Aminicenantales</taxon>
        <taxon>Candidatus Saccharicenantaceae</taxon>
        <taxon>Candidatus Saccharicenans</taxon>
    </lineage>
</organism>
<dbReference type="EMBL" id="QUAH01000010">
    <property type="protein sequence ID" value="RFT15348.1"/>
    <property type="molecule type" value="Genomic_DNA"/>
</dbReference>
<dbReference type="AlphaFoldDB" id="A0A3E2BKT7"/>
<evidence type="ECO:0000313" key="2">
    <source>
        <dbReference type="EMBL" id="RFT15348.1"/>
    </source>
</evidence>
<keyword evidence="1" id="KW-1133">Transmembrane helix</keyword>
<keyword evidence="1" id="KW-0472">Membrane</keyword>
<keyword evidence="1" id="KW-0812">Transmembrane</keyword>
<name>A0A3E2BKT7_9BACT</name>
<dbReference type="Proteomes" id="UP000257323">
    <property type="component" value="Unassembled WGS sequence"/>
</dbReference>
<feature type="transmembrane region" description="Helical" evidence="1">
    <location>
        <begin position="12"/>
        <end position="34"/>
    </location>
</feature>
<comment type="caution">
    <text evidence="2">The sequence shown here is derived from an EMBL/GenBank/DDBJ whole genome shotgun (WGS) entry which is preliminary data.</text>
</comment>
<reference evidence="2 3" key="1">
    <citation type="submission" date="2018-08" db="EMBL/GenBank/DDBJ databases">
        <title>Genome analysis of the thermophilic bacterium of the candidate phylum Aminicenantes from deep subsurface aquifer revealed its physiology and ecological role.</title>
        <authorList>
            <person name="Kadnikov V.V."/>
            <person name="Mardanov A.V."/>
            <person name="Beletsky A.V."/>
            <person name="Karnachuk O.V."/>
            <person name="Ravin N.V."/>
        </authorList>
    </citation>
    <scope>NUCLEOTIDE SEQUENCE [LARGE SCALE GENOMIC DNA]</scope>
    <source>
        <strain evidence="2">BY38</strain>
    </source>
</reference>
<accession>A0A3E2BKT7</accession>
<proteinExistence type="predicted"/>
<evidence type="ECO:0000256" key="1">
    <source>
        <dbReference type="SAM" id="Phobius"/>
    </source>
</evidence>